<dbReference type="EMBL" id="OCYS01000007">
    <property type="protein sequence ID" value="SON77263.1"/>
    <property type="molecule type" value="Genomic_DNA"/>
</dbReference>
<evidence type="ECO:0000313" key="3">
    <source>
        <dbReference type="Proteomes" id="UP000234166"/>
    </source>
</evidence>
<dbReference type="Proteomes" id="UP000234181">
    <property type="component" value="Unassembled WGS sequence"/>
</dbReference>
<proteinExistence type="predicted"/>
<dbReference type="EMBL" id="OCYT01000009">
    <property type="protein sequence ID" value="SON75810.1"/>
    <property type="molecule type" value="Genomic_DNA"/>
</dbReference>
<reference evidence="3 4" key="1">
    <citation type="submission" date="2017-10" db="EMBL/GenBank/DDBJ databases">
        <authorList>
            <person name="Regsiter A."/>
            <person name="William W."/>
        </authorList>
    </citation>
    <scope>NUCLEOTIDE SEQUENCE [LARGE SCALE GENOMIC DNA]</scope>
    <source>
        <strain evidence="1 4">CFBP6984</strain>
        <strain evidence="2 3">CFBP7430</strain>
    </source>
</reference>
<comment type="caution">
    <text evidence="2">The sequence shown here is derived from an EMBL/GenBank/DDBJ whole genome shotgun (WGS) entry which is preliminary data.</text>
</comment>
<sequence length="69" mass="8212">MPHLCHRNPGVFISRLLQKRTLFSWRLKLVRRLIVGHVKSRIPSVLSQYFESSNDFFGGFLFKTLMEFQ</sequence>
<keyword evidence="4" id="KW-1185">Reference proteome</keyword>
<evidence type="ECO:0000313" key="2">
    <source>
        <dbReference type="EMBL" id="SON77263.1"/>
    </source>
</evidence>
<name>A0AB38DU39_XANCH</name>
<dbReference type="AlphaFoldDB" id="A0AB38DU39"/>
<evidence type="ECO:0008006" key="5">
    <source>
        <dbReference type="Google" id="ProtNLM"/>
    </source>
</evidence>
<dbReference type="Proteomes" id="UP000234166">
    <property type="component" value="Unassembled WGS sequence"/>
</dbReference>
<organism evidence="2 3">
    <name type="scientific">Xanthomonas campestris pv. phaseoli</name>
    <dbReference type="NCBI Taxonomy" id="317013"/>
    <lineage>
        <taxon>Bacteria</taxon>
        <taxon>Pseudomonadati</taxon>
        <taxon>Pseudomonadota</taxon>
        <taxon>Gammaproteobacteria</taxon>
        <taxon>Lysobacterales</taxon>
        <taxon>Lysobacteraceae</taxon>
        <taxon>Xanthomonas</taxon>
    </lineage>
</organism>
<evidence type="ECO:0000313" key="4">
    <source>
        <dbReference type="Proteomes" id="UP000234181"/>
    </source>
</evidence>
<gene>
    <name evidence="1" type="ORF">XAP6984_1060004</name>
    <name evidence="2" type="ORF">XAP7430_1040004</name>
</gene>
<accession>A0AB38DU39</accession>
<evidence type="ECO:0000313" key="1">
    <source>
        <dbReference type="EMBL" id="SON75810.1"/>
    </source>
</evidence>
<protein>
    <recommendedName>
        <fullName evidence="5">Transposase</fullName>
    </recommendedName>
</protein>